<dbReference type="Gene3D" id="1.10.8.10">
    <property type="entry name" value="DNA helicase RuvA subunit, C-terminal domain"/>
    <property type="match status" value="1"/>
</dbReference>
<name>A0AAY4CGT0_9TELE</name>
<dbReference type="SUPFAM" id="SSF46934">
    <property type="entry name" value="UBA-like"/>
    <property type="match status" value="1"/>
</dbReference>
<accession>A0AAY4CGT0</accession>
<dbReference type="InterPro" id="IPR009060">
    <property type="entry name" value="UBA-like_sf"/>
</dbReference>
<dbReference type="PANTHER" id="PTHR11741:SF0">
    <property type="entry name" value="ELONGATION FACTOR TS, MITOCHONDRIAL"/>
    <property type="match status" value="1"/>
</dbReference>
<dbReference type="GO" id="GO:0070125">
    <property type="term" value="P:mitochondrial translational elongation"/>
    <property type="evidence" value="ECO:0007669"/>
    <property type="project" value="TreeGrafter"/>
</dbReference>
<evidence type="ECO:0000313" key="8">
    <source>
        <dbReference type="Proteomes" id="UP000694580"/>
    </source>
</evidence>
<gene>
    <name evidence="5 7" type="primary">TSFM</name>
</gene>
<dbReference type="PROSITE" id="PS01127">
    <property type="entry name" value="EF_TS_2"/>
    <property type="match status" value="1"/>
</dbReference>
<evidence type="ECO:0000256" key="1">
    <source>
        <dbReference type="ARBA" id="ARBA00005532"/>
    </source>
</evidence>
<dbReference type="FunFam" id="1.10.8.10:FF:000031">
    <property type="entry name" value="Elongation factor Ts, mitochondrial"/>
    <property type="match status" value="1"/>
</dbReference>
<proteinExistence type="inferred from homology"/>
<dbReference type="Ensembl" id="ENSDCDT00010039427.1">
    <property type="protein sequence ID" value="ENSDCDP00010031826.1"/>
    <property type="gene ID" value="ENSDCDG00010020318.1"/>
</dbReference>
<dbReference type="GO" id="GO:0003746">
    <property type="term" value="F:translation elongation factor activity"/>
    <property type="evidence" value="ECO:0007669"/>
    <property type="project" value="UniProtKB-UniRule"/>
</dbReference>
<dbReference type="HAMAP" id="MF_00050">
    <property type="entry name" value="EF_Ts"/>
    <property type="match status" value="1"/>
</dbReference>
<dbReference type="PANTHER" id="PTHR11741">
    <property type="entry name" value="ELONGATION FACTOR TS"/>
    <property type="match status" value="1"/>
</dbReference>
<dbReference type="InterPro" id="IPR036402">
    <property type="entry name" value="EF-Ts_dimer_sf"/>
</dbReference>
<comment type="function">
    <text evidence="5">Associates with the EF-Tu.GDP complex and induces the exchange of GDP to GTP. It remains bound to the aminoacyl-tRNA.EF-Tu.GTP complex up to the GTP hydrolysis stage on the ribosome.</text>
</comment>
<reference evidence="7" key="2">
    <citation type="submission" date="2025-09" db="UniProtKB">
        <authorList>
            <consortium name="Ensembl"/>
        </authorList>
    </citation>
    <scope>IDENTIFICATION</scope>
</reference>
<dbReference type="CDD" id="cd14275">
    <property type="entry name" value="UBA_EF-Ts"/>
    <property type="match status" value="1"/>
</dbReference>
<dbReference type="Pfam" id="PF25025">
    <property type="entry name" value="EF-Ts_N"/>
    <property type="match status" value="1"/>
</dbReference>
<dbReference type="Gene3D" id="3.30.479.20">
    <property type="entry name" value="Elongation factor Ts, dimerisation domain"/>
    <property type="match status" value="2"/>
</dbReference>
<keyword evidence="4 5" id="KW-0496">Mitochondrion</keyword>
<evidence type="ECO:0000256" key="4">
    <source>
        <dbReference type="ARBA" id="ARBA00023128"/>
    </source>
</evidence>
<dbReference type="InterPro" id="IPR014039">
    <property type="entry name" value="Transl_elong_EFTs/EF1B_dimer"/>
</dbReference>
<reference evidence="7" key="1">
    <citation type="submission" date="2025-08" db="UniProtKB">
        <authorList>
            <consortium name="Ensembl"/>
        </authorList>
    </citation>
    <scope>IDENTIFICATION</scope>
</reference>
<dbReference type="GeneTree" id="ENSGT00390000016293"/>
<evidence type="ECO:0000259" key="6">
    <source>
        <dbReference type="Pfam" id="PF00889"/>
    </source>
</evidence>
<keyword evidence="3 5" id="KW-0648">Protein biosynthesis</keyword>
<keyword evidence="8" id="KW-1185">Reference proteome</keyword>
<evidence type="ECO:0000256" key="2">
    <source>
        <dbReference type="ARBA" id="ARBA00022768"/>
    </source>
</evidence>
<dbReference type="AlphaFoldDB" id="A0AAY4CGT0"/>
<sequence length="293" mass="32678">MCTFICFLIGCKSYHVNTLHTSCGRLTTDKVLLMKLRKSTGYSFINCKNALEKFNNDITQAEIWLTEQAQREGWIKARRLEGRQAGEGLIGLFTQDRSAVMVEVNSETDFVARNKIFQQLVTNAALTALDHHQNIIDTQGYTKHELSTQDLLKLSMNKGSSLAELLALTIGCLGENLSVRRAVCLTVPPDWLIGTYVHGEVGCAQADIDMGRYGALVVFQGECSLGRKLAQHVVGEAPITLGNMEEQSCSQSETRFLSQTLLWEPSLTVSQFLRQQNAQVFDFMRFQCGEGRA</sequence>
<evidence type="ECO:0000256" key="3">
    <source>
        <dbReference type="ARBA" id="ARBA00022917"/>
    </source>
</evidence>
<keyword evidence="2 5" id="KW-0251">Elongation factor</keyword>
<comment type="similarity">
    <text evidence="1 5">Belongs to the EF-Ts family.</text>
</comment>
<dbReference type="GO" id="GO:0005739">
    <property type="term" value="C:mitochondrion"/>
    <property type="evidence" value="ECO:0007669"/>
    <property type="project" value="UniProtKB-SubCell"/>
</dbReference>
<dbReference type="InterPro" id="IPR018101">
    <property type="entry name" value="Transl_elong_Ts_CS"/>
</dbReference>
<dbReference type="SUPFAM" id="SSF54713">
    <property type="entry name" value="Elongation factor Ts (EF-Ts), dimerisation domain"/>
    <property type="match status" value="2"/>
</dbReference>
<feature type="domain" description="Translation elongation factor EFTs/EF1B dimerisation" evidence="6">
    <location>
        <begin position="99"/>
        <end position="241"/>
    </location>
</feature>
<organism evidence="7 8">
    <name type="scientific">Denticeps clupeoides</name>
    <name type="common">denticle herring</name>
    <dbReference type="NCBI Taxonomy" id="299321"/>
    <lineage>
        <taxon>Eukaryota</taxon>
        <taxon>Metazoa</taxon>
        <taxon>Chordata</taxon>
        <taxon>Craniata</taxon>
        <taxon>Vertebrata</taxon>
        <taxon>Euteleostomi</taxon>
        <taxon>Actinopterygii</taxon>
        <taxon>Neopterygii</taxon>
        <taxon>Teleostei</taxon>
        <taxon>Clupei</taxon>
        <taxon>Clupeiformes</taxon>
        <taxon>Denticipitoidei</taxon>
        <taxon>Denticipitidae</taxon>
        <taxon>Denticeps</taxon>
    </lineage>
</organism>
<evidence type="ECO:0000313" key="7">
    <source>
        <dbReference type="Ensembl" id="ENSDCDP00010031826.1"/>
    </source>
</evidence>
<dbReference type="InterPro" id="IPR001816">
    <property type="entry name" value="Transl_elong_EFTs/EF1B"/>
</dbReference>
<dbReference type="Pfam" id="PF00889">
    <property type="entry name" value="EF_TS"/>
    <property type="match status" value="1"/>
</dbReference>
<evidence type="ECO:0000256" key="5">
    <source>
        <dbReference type="HAMAP-Rule" id="MF_03135"/>
    </source>
</evidence>
<dbReference type="Proteomes" id="UP000694580">
    <property type="component" value="Unplaced"/>
</dbReference>
<protein>
    <recommendedName>
        <fullName evidence="5">Elongation factor Ts, mitochondrial</fullName>
        <shortName evidence="5">EF-Ts</shortName>
        <shortName evidence="5">EF-TsMt</shortName>
    </recommendedName>
</protein>
<dbReference type="PROSITE" id="PS01126">
    <property type="entry name" value="EF_TS_1"/>
    <property type="match status" value="1"/>
</dbReference>
<comment type="subcellular location">
    <subcellularLocation>
        <location evidence="5">Mitochondrion</location>
    </subcellularLocation>
</comment>